<keyword evidence="1" id="KW-1133">Transmembrane helix</keyword>
<keyword evidence="1" id="KW-0812">Transmembrane</keyword>
<dbReference type="InterPro" id="IPR021265">
    <property type="entry name" value="DUF2842"/>
</dbReference>
<feature type="transmembrane region" description="Helical" evidence="1">
    <location>
        <begin position="42"/>
        <end position="64"/>
    </location>
</feature>
<feature type="transmembrane region" description="Helical" evidence="1">
    <location>
        <begin position="12"/>
        <end position="36"/>
    </location>
</feature>
<gene>
    <name evidence="2" type="ORF">F1193_11605</name>
</gene>
<evidence type="ECO:0000313" key="3">
    <source>
        <dbReference type="Proteomes" id="UP000323886"/>
    </source>
</evidence>
<proteinExistence type="predicted"/>
<evidence type="ECO:0000256" key="1">
    <source>
        <dbReference type="SAM" id="Phobius"/>
    </source>
</evidence>
<organism evidence="2 3">
    <name type="scientific">Blastochloris sulfoviridis</name>
    <dbReference type="NCBI Taxonomy" id="50712"/>
    <lineage>
        <taxon>Bacteria</taxon>
        <taxon>Pseudomonadati</taxon>
        <taxon>Pseudomonadota</taxon>
        <taxon>Alphaproteobacteria</taxon>
        <taxon>Hyphomicrobiales</taxon>
        <taxon>Blastochloridaceae</taxon>
        <taxon>Blastochloris</taxon>
    </lineage>
</organism>
<dbReference type="EMBL" id="VWPL01000020">
    <property type="protein sequence ID" value="KAA5599577.1"/>
    <property type="molecule type" value="Genomic_DNA"/>
</dbReference>
<dbReference type="Proteomes" id="UP000323886">
    <property type="component" value="Unassembled WGS sequence"/>
</dbReference>
<evidence type="ECO:0000313" key="2">
    <source>
        <dbReference type="EMBL" id="KAA5599577.1"/>
    </source>
</evidence>
<sequence>MRQRTRKFWGAILLLLLVVVWSLGAMMVAQLGIGLGHWFTELVYYVVAGIGWVIPAGALVWWMAQPDRAA</sequence>
<protein>
    <submittedName>
        <fullName evidence="2">DUF2842 domain-containing protein</fullName>
    </submittedName>
</protein>
<keyword evidence="3" id="KW-1185">Reference proteome</keyword>
<dbReference type="AlphaFoldDB" id="A0A5M6HV59"/>
<name>A0A5M6HV59_9HYPH</name>
<comment type="caution">
    <text evidence="2">The sequence shown here is derived from an EMBL/GenBank/DDBJ whole genome shotgun (WGS) entry which is preliminary data.</text>
</comment>
<keyword evidence="1" id="KW-0472">Membrane</keyword>
<accession>A0A5M6HV59</accession>
<reference evidence="2 3" key="1">
    <citation type="submission" date="2019-09" db="EMBL/GenBank/DDBJ databases">
        <title>Draft Whole-Genome sequence of Blastochloris sulfoviridis DSM 729.</title>
        <authorList>
            <person name="Meyer T.E."/>
            <person name="Kyndt J.A."/>
        </authorList>
    </citation>
    <scope>NUCLEOTIDE SEQUENCE [LARGE SCALE GENOMIC DNA]</scope>
    <source>
        <strain evidence="2 3">DSM 729</strain>
    </source>
</reference>
<dbReference type="RefSeq" id="WP_150097908.1">
    <property type="nucleotide sequence ID" value="NZ_VWPL01000020.1"/>
</dbReference>
<dbReference type="OrthoDB" id="7510023at2"/>
<dbReference type="Pfam" id="PF11003">
    <property type="entry name" value="DUF2842"/>
    <property type="match status" value="1"/>
</dbReference>